<keyword evidence="1" id="KW-0175">Coiled coil</keyword>
<proteinExistence type="predicted"/>
<evidence type="ECO:0000313" key="2">
    <source>
        <dbReference type="EMBL" id="OTA30272.1"/>
    </source>
</evidence>
<feature type="coiled-coil region" evidence="1">
    <location>
        <begin position="361"/>
        <end position="425"/>
    </location>
</feature>
<dbReference type="STRING" id="1160091.B9T39_00790"/>
<dbReference type="AlphaFoldDB" id="A0A1Y2SWB8"/>
<evidence type="ECO:0000313" key="3">
    <source>
        <dbReference type="Proteomes" id="UP000243540"/>
    </source>
</evidence>
<gene>
    <name evidence="2" type="ORF">B9T39_00790</name>
</gene>
<reference evidence="2 3" key="1">
    <citation type="submission" date="2017-04" db="EMBL/GenBank/DDBJ databases">
        <title>Draft genome sequences of Alloscardovia macacae UMA81211 and UMA81212 isolated from the feces of a rhesus macaque (Macaca mulatta).</title>
        <authorList>
            <person name="Albert K."/>
            <person name="Sela D.A."/>
        </authorList>
    </citation>
    <scope>NUCLEOTIDE SEQUENCE [LARGE SCALE GENOMIC DNA]</scope>
    <source>
        <strain evidence="2 3">UMA81212</strain>
    </source>
</reference>
<sequence length="442" mass="48757">MSQDRTTINPALLAKAPTPATVTVHSTADVQAAKAFGRVADDGTVFVKDGDTEREVGQFASADEKEALTFYARRYAELKGKIDLVRSRLSAGTLQPREMDEAVTSLRDEVKEPAVVGDIPALRQAVEELASLADDAKKALAQAREEAREQSIAARTAIAEEAEKLAASITKRTNWHDMGEQFQKLFEQWKTTQRQTARLDQKTADALWERFAAARRTFNHERSAWIDSREQARAASRTVKQALVKKAQELQNSTQWRETADKYAEIMAEWKKAGNAGREAEDKLWTQLRAAVDTFYAARNASRDEFFGTLHANLEAKEALVARAEALLPVADVAAAKSARAALNAIQDEWDAIGDVPFADADRIEARMDAVDKQIKAVEDSEWSQSDPEADARKSSFTLQLEAQLAELDEKIAAAQAAGSDAEAARLQAERDAKAQWLDAVK</sequence>
<dbReference type="RefSeq" id="WP_086105912.1">
    <property type="nucleotide sequence ID" value="NZ_NEKB01000001.1"/>
</dbReference>
<accession>A0A1Y2SWB8</accession>
<dbReference type="Pfam" id="PF03993">
    <property type="entry name" value="DUF349"/>
    <property type="match status" value="3"/>
</dbReference>
<dbReference type="InterPro" id="IPR007139">
    <property type="entry name" value="DUF349"/>
</dbReference>
<comment type="caution">
    <text evidence="2">The sequence shown here is derived from an EMBL/GenBank/DDBJ whole genome shotgun (WGS) entry which is preliminary data.</text>
</comment>
<protein>
    <submittedName>
        <fullName evidence="2">DNA repair protein</fullName>
    </submittedName>
</protein>
<dbReference type="OrthoDB" id="5422202at2"/>
<evidence type="ECO:0000256" key="1">
    <source>
        <dbReference type="SAM" id="Coils"/>
    </source>
</evidence>
<feature type="coiled-coil region" evidence="1">
    <location>
        <begin position="122"/>
        <end position="153"/>
    </location>
</feature>
<name>A0A1Y2SWB8_9BIFI</name>
<organism evidence="2 3">
    <name type="scientific">Alloscardovia macacae</name>
    <dbReference type="NCBI Taxonomy" id="1160091"/>
    <lineage>
        <taxon>Bacteria</taxon>
        <taxon>Bacillati</taxon>
        <taxon>Actinomycetota</taxon>
        <taxon>Actinomycetes</taxon>
        <taxon>Bifidobacteriales</taxon>
        <taxon>Bifidobacteriaceae</taxon>
        <taxon>Alloscardovia</taxon>
    </lineage>
</organism>
<dbReference type="Proteomes" id="UP000243540">
    <property type="component" value="Unassembled WGS sequence"/>
</dbReference>
<dbReference type="EMBL" id="NEKC01000001">
    <property type="protein sequence ID" value="OTA30272.1"/>
    <property type="molecule type" value="Genomic_DNA"/>
</dbReference>